<feature type="domain" description="N-acetyltransferase" evidence="1">
    <location>
        <begin position="18"/>
        <end position="183"/>
    </location>
</feature>
<dbReference type="Proteomes" id="UP001203665">
    <property type="component" value="Unassembled WGS sequence"/>
</dbReference>
<dbReference type="PANTHER" id="PTHR43792">
    <property type="entry name" value="GNAT FAMILY, PUTATIVE (AFU_ORTHOLOGUE AFUA_3G00765)-RELATED-RELATED"/>
    <property type="match status" value="1"/>
</dbReference>
<keyword evidence="3" id="KW-1185">Reference proteome</keyword>
<dbReference type="PANTHER" id="PTHR43792:SF9">
    <property type="entry name" value="RIBOSOMAL-PROTEIN-ALANINE ACETYLTRANSFERASE"/>
    <property type="match status" value="1"/>
</dbReference>
<dbReference type="RefSeq" id="WP_251611085.1">
    <property type="nucleotide sequence ID" value="NZ_JAMQJY010000003.1"/>
</dbReference>
<evidence type="ECO:0000259" key="1">
    <source>
        <dbReference type="PROSITE" id="PS51186"/>
    </source>
</evidence>
<reference evidence="2" key="1">
    <citation type="submission" date="2022-06" db="EMBL/GenBank/DDBJ databases">
        <title>Alkalicoccobacillus porphyridii sp. nov., isolated from a marine red alga, Porphyridium purpureum and reclassification of Shouchella plakortidis and Shouchella gibsonii as Alkalicoccobacillus plakortidis comb. nov. and Alkalicoccobacillus gibsonii comb. nov.</title>
        <authorList>
            <person name="Kim K.H."/>
            <person name="Lee J.K."/>
            <person name="Han D.M."/>
            <person name="Baek J.H."/>
            <person name="Jeon C.O."/>
        </authorList>
    </citation>
    <scope>NUCLEOTIDE SEQUENCE</scope>
    <source>
        <strain evidence="2">DSM 19153</strain>
    </source>
</reference>
<gene>
    <name evidence="2" type="ORF">NDM98_19300</name>
</gene>
<organism evidence="2 3">
    <name type="scientific">Alkalicoccobacillus plakortidis</name>
    <dbReference type="NCBI Taxonomy" id="444060"/>
    <lineage>
        <taxon>Bacteria</taxon>
        <taxon>Bacillati</taxon>
        <taxon>Bacillota</taxon>
        <taxon>Bacilli</taxon>
        <taxon>Bacillales</taxon>
        <taxon>Bacillaceae</taxon>
        <taxon>Alkalicoccobacillus</taxon>
    </lineage>
</organism>
<comment type="caution">
    <text evidence="2">The sequence shown here is derived from an EMBL/GenBank/DDBJ whole genome shotgun (WGS) entry which is preliminary data.</text>
</comment>
<dbReference type="EMBL" id="JAMQJY010000003">
    <property type="protein sequence ID" value="MCM2677371.1"/>
    <property type="molecule type" value="Genomic_DNA"/>
</dbReference>
<proteinExistence type="predicted"/>
<sequence length="189" mass="22001">MKVSDVFYDLPPLETERLILRKVTVDDAEDMFEYTSVPDVSKYVPWQTHQTIEDTHQFIAFIMKQYESGKLAPWAIECKETSKVIGTFDFVTWYPQHYRAEIGFILSRDFWGKGLILEAAKEVTRFGFEHMNLNIIKAPCMTENVQSASVLQKLGMELEGVLKEQYYIKGQFRDMVIYSIKNANFKGTE</sequence>
<protein>
    <submittedName>
        <fullName evidence="2">GNAT family N-acetyltransferase</fullName>
    </submittedName>
</protein>
<dbReference type="PROSITE" id="PS51186">
    <property type="entry name" value="GNAT"/>
    <property type="match status" value="1"/>
</dbReference>
<dbReference type="SUPFAM" id="SSF55729">
    <property type="entry name" value="Acyl-CoA N-acyltransferases (Nat)"/>
    <property type="match status" value="1"/>
</dbReference>
<evidence type="ECO:0000313" key="3">
    <source>
        <dbReference type="Proteomes" id="UP001203665"/>
    </source>
</evidence>
<evidence type="ECO:0000313" key="2">
    <source>
        <dbReference type="EMBL" id="MCM2677371.1"/>
    </source>
</evidence>
<dbReference type="InterPro" id="IPR016181">
    <property type="entry name" value="Acyl_CoA_acyltransferase"/>
</dbReference>
<dbReference type="Pfam" id="PF13302">
    <property type="entry name" value="Acetyltransf_3"/>
    <property type="match status" value="1"/>
</dbReference>
<dbReference type="InterPro" id="IPR000182">
    <property type="entry name" value="GNAT_dom"/>
</dbReference>
<accession>A0ABT0XN87</accession>
<dbReference type="Gene3D" id="3.40.630.30">
    <property type="match status" value="1"/>
</dbReference>
<dbReference type="InterPro" id="IPR051531">
    <property type="entry name" value="N-acetyltransferase"/>
</dbReference>
<name>A0ABT0XN87_9BACI</name>